<reference evidence="1" key="1">
    <citation type="submission" date="2020-08" db="EMBL/GenBank/DDBJ databases">
        <title>Multicomponent nature underlies the extraordinary mechanical properties of spider dragline silk.</title>
        <authorList>
            <person name="Kono N."/>
            <person name="Nakamura H."/>
            <person name="Mori M."/>
            <person name="Yoshida Y."/>
            <person name="Ohtoshi R."/>
            <person name="Malay A.D."/>
            <person name="Moran D.A.P."/>
            <person name="Tomita M."/>
            <person name="Numata K."/>
            <person name="Arakawa K."/>
        </authorList>
    </citation>
    <scope>NUCLEOTIDE SEQUENCE</scope>
</reference>
<gene>
    <name evidence="1" type="ORF">TNCV_1198301</name>
</gene>
<dbReference type="Proteomes" id="UP000887159">
    <property type="component" value="Unassembled WGS sequence"/>
</dbReference>
<name>A0A8X6RY55_TRICX</name>
<keyword evidence="2" id="KW-1185">Reference proteome</keyword>
<dbReference type="AlphaFoldDB" id="A0A8X6RY55"/>
<organism evidence="1 2">
    <name type="scientific">Trichonephila clavipes</name>
    <name type="common">Golden silk orbweaver</name>
    <name type="synonym">Nephila clavipes</name>
    <dbReference type="NCBI Taxonomy" id="2585209"/>
    <lineage>
        <taxon>Eukaryota</taxon>
        <taxon>Metazoa</taxon>
        <taxon>Ecdysozoa</taxon>
        <taxon>Arthropoda</taxon>
        <taxon>Chelicerata</taxon>
        <taxon>Arachnida</taxon>
        <taxon>Araneae</taxon>
        <taxon>Araneomorphae</taxon>
        <taxon>Entelegynae</taxon>
        <taxon>Araneoidea</taxon>
        <taxon>Nephilidae</taxon>
        <taxon>Trichonephila</taxon>
    </lineage>
</organism>
<proteinExistence type="predicted"/>
<protein>
    <submittedName>
        <fullName evidence="1">Uncharacterized protein</fullName>
    </submittedName>
</protein>
<dbReference type="EMBL" id="BMAU01021243">
    <property type="protein sequence ID" value="GFY04052.1"/>
    <property type="molecule type" value="Genomic_DNA"/>
</dbReference>
<accession>A0A8X6RY55</accession>
<evidence type="ECO:0000313" key="2">
    <source>
        <dbReference type="Proteomes" id="UP000887159"/>
    </source>
</evidence>
<evidence type="ECO:0000313" key="1">
    <source>
        <dbReference type="EMBL" id="GFY04052.1"/>
    </source>
</evidence>
<comment type="caution">
    <text evidence="1">The sequence shown here is derived from an EMBL/GenBank/DDBJ whole genome shotgun (WGS) entry which is preliminary data.</text>
</comment>
<sequence>MVMLMEMSRTKHFRQHECTQNAAVGSMKPKNTIKGRTKARFHFSNIRKRDRYVGPGVFVWGGIMLKGWTEVHICYRVSVPENRYCKERILRHVCLFRGAIGQTAFLWRAIHAHAVLLIFNYY</sequence>